<dbReference type="Pfam" id="PF18015">
    <property type="entry name" value="Acetyltransf_19"/>
    <property type="match status" value="1"/>
</dbReference>
<dbReference type="PROSITE" id="PS51186">
    <property type="entry name" value="GNAT"/>
    <property type="match status" value="1"/>
</dbReference>
<accession>A0ABV6KZB2</accession>
<dbReference type="InterPro" id="IPR040579">
    <property type="entry name" value="Acetyltransf_19"/>
</dbReference>
<dbReference type="Proteomes" id="UP001589828">
    <property type="component" value="Unassembled WGS sequence"/>
</dbReference>
<dbReference type="Pfam" id="PF00583">
    <property type="entry name" value="Acetyltransf_1"/>
    <property type="match status" value="1"/>
</dbReference>
<comment type="caution">
    <text evidence="2">The sequence shown here is derived from an EMBL/GenBank/DDBJ whole genome shotgun (WGS) entry which is preliminary data.</text>
</comment>
<keyword evidence="2" id="KW-0808">Transferase</keyword>
<dbReference type="Gene3D" id="3.40.630.80">
    <property type="match status" value="1"/>
</dbReference>
<dbReference type="EC" id="2.3.-.-" evidence="2"/>
<reference evidence="2 3" key="1">
    <citation type="submission" date="2024-09" db="EMBL/GenBank/DDBJ databases">
        <authorList>
            <person name="Sun Q."/>
            <person name="Mori K."/>
        </authorList>
    </citation>
    <scope>NUCLEOTIDE SEQUENCE [LARGE SCALE GENOMIC DNA]</scope>
    <source>
        <strain evidence="2 3">NCAIM B.02415</strain>
    </source>
</reference>
<organism evidence="2 3">
    <name type="scientific">Mucilaginibacter angelicae</name>
    <dbReference type="NCBI Taxonomy" id="869718"/>
    <lineage>
        <taxon>Bacteria</taxon>
        <taxon>Pseudomonadati</taxon>
        <taxon>Bacteroidota</taxon>
        <taxon>Sphingobacteriia</taxon>
        <taxon>Sphingobacteriales</taxon>
        <taxon>Sphingobacteriaceae</taxon>
        <taxon>Mucilaginibacter</taxon>
    </lineage>
</organism>
<dbReference type="Gene3D" id="3.40.630.30">
    <property type="match status" value="1"/>
</dbReference>
<keyword evidence="2" id="KW-0012">Acyltransferase</keyword>
<dbReference type="CDD" id="cd04301">
    <property type="entry name" value="NAT_SF"/>
    <property type="match status" value="1"/>
</dbReference>
<name>A0ABV6KZB2_9SPHI</name>
<dbReference type="RefSeq" id="WP_377020688.1">
    <property type="nucleotide sequence ID" value="NZ_JBHLTS010000004.1"/>
</dbReference>
<evidence type="ECO:0000313" key="2">
    <source>
        <dbReference type="EMBL" id="MFC0512812.1"/>
    </source>
</evidence>
<evidence type="ECO:0000313" key="3">
    <source>
        <dbReference type="Proteomes" id="UP001589828"/>
    </source>
</evidence>
<sequence length="246" mass="28384">MEFDIVKAQEADIEPHRRLFLAEAKFQFIYNKCHGAGWVDNYLFKFEERSVGYGSVWGKDKREDRDTICEFFLDQPFRKYARQIFDQFIKAANAGFVECQTNDILLAGMAFESAKNINAEAILFETAYETAFTIEGAQFVKSKNPDEWDAYSIQNNGEVVATGGFIWNYNFPYIDIYYEVKENFRKQGYGVLIMQELKKEAYRLNRLPAARCNVKNQASKALLLKAGMRVCGYIIIGEIIKEINPA</sequence>
<evidence type="ECO:0000259" key="1">
    <source>
        <dbReference type="PROSITE" id="PS51186"/>
    </source>
</evidence>
<feature type="domain" description="N-acetyltransferase" evidence="1">
    <location>
        <begin position="109"/>
        <end position="246"/>
    </location>
</feature>
<dbReference type="InterPro" id="IPR016181">
    <property type="entry name" value="Acyl_CoA_acyltransferase"/>
</dbReference>
<dbReference type="GO" id="GO:0016746">
    <property type="term" value="F:acyltransferase activity"/>
    <property type="evidence" value="ECO:0007669"/>
    <property type="project" value="UniProtKB-KW"/>
</dbReference>
<proteinExistence type="predicted"/>
<dbReference type="InterPro" id="IPR000182">
    <property type="entry name" value="GNAT_dom"/>
</dbReference>
<keyword evidence="3" id="KW-1185">Reference proteome</keyword>
<dbReference type="SUPFAM" id="SSF55729">
    <property type="entry name" value="Acyl-CoA N-acyltransferases (Nat)"/>
    <property type="match status" value="1"/>
</dbReference>
<dbReference type="EMBL" id="JBHLTS010000004">
    <property type="protein sequence ID" value="MFC0512812.1"/>
    <property type="molecule type" value="Genomic_DNA"/>
</dbReference>
<protein>
    <submittedName>
        <fullName evidence="2">GNAT family N-acetyltransferase</fullName>
        <ecNumber evidence="2">2.3.-.-</ecNumber>
    </submittedName>
</protein>
<gene>
    <name evidence="2" type="ORF">ACFFGT_01335</name>
</gene>